<dbReference type="SMART" id="SM00387">
    <property type="entry name" value="HATPase_c"/>
    <property type="match status" value="1"/>
</dbReference>
<evidence type="ECO:0000256" key="1">
    <source>
        <dbReference type="ARBA" id="ARBA00000085"/>
    </source>
</evidence>
<keyword evidence="6" id="KW-0902">Two-component regulatory system</keyword>
<dbReference type="Gene3D" id="3.30.450.40">
    <property type="match status" value="1"/>
</dbReference>
<feature type="domain" description="PAC" evidence="9">
    <location>
        <begin position="265"/>
        <end position="317"/>
    </location>
</feature>
<dbReference type="PRINTS" id="PR00344">
    <property type="entry name" value="BCTRLSENSOR"/>
</dbReference>
<dbReference type="GO" id="GO:0000155">
    <property type="term" value="F:phosphorelay sensor kinase activity"/>
    <property type="evidence" value="ECO:0007669"/>
    <property type="project" value="InterPro"/>
</dbReference>
<dbReference type="EC" id="2.7.13.3" evidence="2"/>
<name>A0A9X4RJC2_9CYAN</name>
<dbReference type="FunFam" id="3.30.565.10:FF:000006">
    <property type="entry name" value="Sensor histidine kinase WalK"/>
    <property type="match status" value="1"/>
</dbReference>
<feature type="domain" description="PAC" evidence="9">
    <location>
        <begin position="386"/>
        <end position="438"/>
    </location>
</feature>
<dbReference type="InterPro" id="IPR036097">
    <property type="entry name" value="HisK_dim/P_sf"/>
</dbReference>
<dbReference type="InterPro" id="IPR004358">
    <property type="entry name" value="Sig_transdc_His_kin-like_C"/>
</dbReference>
<dbReference type="InterPro" id="IPR005467">
    <property type="entry name" value="His_kinase_dom"/>
</dbReference>
<dbReference type="SUPFAM" id="SSF55785">
    <property type="entry name" value="PYP-like sensor domain (PAS domain)"/>
    <property type="match status" value="2"/>
</dbReference>
<dbReference type="RefSeq" id="WP_009629151.1">
    <property type="nucleotide sequence ID" value="NZ_VBTY01000251.1"/>
</dbReference>
<evidence type="ECO:0000259" key="8">
    <source>
        <dbReference type="PROSITE" id="PS50112"/>
    </source>
</evidence>
<dbReference type="CDD" id="cd00130">
    <property type="entry name" value="PAS"/>
    <property type="match status" value="2"/>
</dbReference>
<dbReference type="InterPro" id="IPR001610">
    <property type="entry name" value="PAC"/>
</dbReference>
<dbReference type="SUPFAM" id="SSF55781">
    <property type="entry name" value="GAF domain-like"/>
    <property type="match status" value="1"/>
</dbReference>
<dbReference type="InterPro" id="IPR036890">
    <property type="entry name" value="HATPase_C_sf"/>
</dbReference>
<keyword evidence="5" id="KW-0418">Kinase</keyword>
<sequence length="693" mass="79054">MQIPTIPTNETDRQVALDRYQILDTLPEQEYDDLTQIAADICGTPIALISLIDRDRQWFKAKIGIETSETSRDLSFCGHVVANNAILTVPDATQDSRFADNPFVVNDPKIRFYTGIPLKTPDNFTLGTLCVIDREPRHLTPLQIERLTALSRLIISQLELRHSNAIRKTSEAQLSKALMFQQAIFNSINFAVIATDLQGTIQSFNAGAEAMLGYQATEILGRKSTIFHDHHEINQRSQQLSAELNQPIGSEFDVLVAKARLGQVIEQEWTYIRKNGDRLPVLISIVAMQSDHNEITGFLIVAQDITERKKAAKQLKDITDALDRTAIVAITDIQGTITFVNDKFCEISQYHRDELIGQNHHILNSGYHPREFFREMWQEISQGHIWRAEIKNRTKNGSFYWVDTTIVPFLNDHGKPYQYLAIRTDITPLKETENELRIEVKERLKALTELHSLTERLETSNRELQDFAHVASHDLQEPLRKVQAFGDRLKSTCEGSLSDKAQDYLARMLNAASRAQILIDDLLVFSRVTTQAKPFEPVNLSVILQEVLSDLEIRLEKTGAMIECDPLPVIDADALQMRQILQNLLSNALKFHKNSVQPFIQVRSRIYHSDNQDWCEVRIIDNGIGFEEKYVERIFQIFQRLYGRKDYEGTGIGLAICRKIVERHGGTITAQSQLDQGSVFIFTIPIHQTVRVR</sequence>
<keyword evidence="4" id="KW-0808">Transferase</keyword>
<feature type="domain" description="PAS" evidence="8">
    <location>
        <begin position="311"/>
        <end position="371"/>
    </location>
</feature>
<dbReference type="PROSITE" id="PS50112">
    <property type="entry name" value="PAS"/>
    <property type="match status" value="2"/>
</dbReference>
<feature type="domain" description="Histidine kinase" evidence="7">
    <location>
        <begin position="470"/>
        <end position="688"/>
    </location>
</feature>
<evidence type="ECO:0000256" key="5">
    <source>
        <dbReference type="ARBA" id="ARBA00022777"/>
    </source>
</evidence>
<keyword evidence="11" id="KW-1185">Reference proteome</keyword>
<evidence type="ECO:0000256" key="3">
    <source>
        <dbReference type="ARBA" id="ARBA00022553"/>
    </source>
</evidence>
<dbReference type="InterPro" id="IPR000700">
    <property type="entry name" value="PAS-assoc_C"/>
</dbReference>
<evidence type="ECO:0000259" key="7">
    <source>
        <dbReference type="PROSITE" id="PS50109"/>
    </source>
</evidence>
<dbReference type="Gene3D" id="3.30.565.10">
    <property type="entry name" value="Histidine kinase-like ATPase, C-terminal domain"/>
    <property type="match status" value="1"/>
</dbReference>
<keyword evidence="3" id="KW-0597">Phosphoprotein</keyword>
<dbReference type="Gene3D" id="3.30.450.20">
    <property type="entry name" value="PAS domain"/>
    <property type="match status" value="2"/>
</dbReference>
<accession>A0A9X4RJC2</accession>
<dbReference type="NCBIfam" id="TIGR00229">
    <property type="entry name" value="sensory_box"/>
    <property type="match status" value="3"/>
</dbReference>
<dbReference type="PROSITE" id="PS50113">
    <property type="entry name" value="PAC"/>
    <property type="match status" value="2"/>
</dbReference>
<dbReference type="SUPFAM" id="SSF55874">
    <property type="entry name" value="ATPase domain of HSP90 chaperone/DNA topoisomerase II/histidine kinase"/>
    <property type="match status" value="1"/>
</dbReference>
<dbReference type="SMART" id="SM00065">
    <property type="entry name" value="GAF"/>
    <property type="match status" value="1"/>
</dbReference>
<feature type="domain" description="PAS" evidence="8">
    <location>
        <begin position="184"/>
        <end position="222"/>
    </location>
</feature>
<dbReference type="SMART" id="SM00086">
    <property type="entry name" value="PAC"/>
    <property type="match status" value="2"/>
</dbReference>
<evidence type="ECO:0000256" key="4">
    <source>
        <dbReference type="ARBA" id="ARBA00022679"/>
    </source>
</evidence>
<evidence type="ECO:0000313" key="10">
    <source>
        <dbReference type="EMBL" id="MDG3496948.1"/>
    </source>
</evidence>
<dbReference type="InterPro" id="IPR003018">
    <property type="entry name" value="GAF"/>
</dbReference>
<gene>
    <name evidence="10" type="ORF">FEV09_20620</name>
</gene>
<dbReference type="PANTHER" id="PTHR43304">
    <property type="entry name" value="PHYTOCHROME-LIKE PROTEIN CPH1"/>
    <property type="match status" value="1"/>
</dbReference>
<dbReference type="Pfam" id="PF13426">
    <property type="entry name" value="PAS_9"/>
    <property type="match status" value="2"/>
</dbReference>
<dbReference type="SMART" id="SM00388">
    <property type="entry name" value="HisKA"/>
    <property type="match status" value="1"/>
</dbReference>
<evidence type="ECO:0000256" key="2">
    <source>
        <dbReference type="ARBA" id="ARBA00012438"/>
    </source>
</evidence>
<dbReference type="SMART" id="SM00091">
    <property type="entry name" value="PAS"/>
    <property type="match status" value="2"/>
</dbReference>
<reference evidence="10" key="1">
    <citation type="submission" date="2019-05" db="EMBL/GenBank/DDBJ databases">
        <title>Whole genome sequencing of Pseudanabaena catenata USMAC16.</title>
        <authorList>
            <person name="Khan Z."/>
            <person name="Omar W.M."/>
            <person name="Convey P."/>
            <person name="Merican F."/>
            <person name="Najimudin N."/>
        </authorList>
    </citation>
    <scope>NUCLEOTIDE SEQUENCE</scope>
    <source>
        <strain evidence="10">USMAC16</strain>
    </source>
</reference>
<dbReference type="SUPFAM" id="SSF47384">
    <property type="entry name" value="Homodimeric domain of signal transducing histidine kinase"/>
    <property type="match status" value="1"/>
</dbReference>
<dbReference type="InterPro" id="IPR003661">
    <property type="entry name" value="HisK_dim/P_dom"/>
</dbReference>
<dbReference type="Pfam" id="PF00512">
    <property type="entry name" value="HisKA"/>
    <property type="match status" value="1"/>
</dbReference>
<dbReference type="InterPro" id="IPR000014">
    <property type="entry name" value="PAS"/>
</dbReference>
<dbReference type="PANTHER" id="PTHR43304:SF1">
    <property type="entry name" value="PAC DOMAIN-CONTAINING PROTEIN"/>
    <property type="match status" value="1"/>
</dbReference>
<dbReference type="Gene3D" id="1.10.287.130">
    <property type="match status" value="1"/>
</dbReference>
<protein>
    <recommendedName>
        <fullName evidence="2">histidine kinase</fullName>
        <ecNumber evidence="2">2.7.13.3</ecNumber>
    </recommendedName>
</protein>
<dbReference type="InterPro" id="IPR052162">
    <property type="entry name" value="Sensor_kinase/Photoreceptor"/>
</dbReference>
<dbReference type="InterPro" id="IPR029016">
    <property type="entry name" value="GAF-like_dom_sf"/>
</dbReference>
<dbReference type="Pfam" id="PF01590">
    <property type="entry name" value="GAF"/>
    <property type="match status" value="1"/>
</dbReference>
<dbReference type="Proteomes" id="UP001152872">
    <property type="component" value="Unassembled WGS sequence"/>
</dbReference>
<dbReference type="EMBL" id="VBTY01000251">
    <property type="protein sequence ID" value="MDG3496948.1"/>
    <property type="molecule type" value="Genomic_DNA"/>
</dbReference>
<comment type="caution">
    <text evidence="10">The sequence shown here is derived from an EMBL/GenBank/DDBJ whole genome shotgun (WGS) entry which is preliminary data.</text>
</comment>
<dbReference type="CDD" id="cd00082">
    <property type="entry name" value="HisKA"/>
    <property type="match status" value="1"/>
</dbReference>
<dbReference type="AlphaFoldDB" id="A0A9X4RJC2"/>
<dbReference type="PROSITE" id="PS50109">
    <property type="entry name" value="HIS_KIN"/>
    <property type="match status" value="1"/>
</dbReference>
<comment type="catalytic activity">
    <reaction evidence="1">
        <text>ATP + protein L-histidine = ADP + protein N-phospho-L-histidine.</text>
        <dbReference type="EC" id="2.7.13.3"/>
    </reaction>
</comment>
<dbReference type="Pfam" id="PF02518">
    <property type="entry name" value="HATPase_c"/>
    <property type="match status" value="1"/>
</dbReference>
<dbReference type="InterPro" id="IPR035965">
    <property type="entry name" value="PAS-like_dom_sf"/>
</dbReference>
<organism evidence="10 11">
    <name type="scientific">Pseudanabaena catenata USMAC16</name>
    <dbReference type="NCBI Taxonomy" id="1855837"/>
    <lineage>
        <taxon>Bacteria</taxon>
        <taxon>Bacillati</taxon>
        <taxon>Cyanobacteriota</taxon>
        <taxon>Cyanophyceae</taxon>
        <taxon>Pseudanabaenales</taxon>
        <taxon>Pseudanabaenaceae</taxon>
        <taxon>Pseudanabaena</taxon>
    </lineage>
</organism>
<proteinExistence type="predicted"/>
<evidence type="ECO:0000256" key="6">
    <source>
        <dbReference type="ARBA" id="ARBA00023012"/>
    </source>
</evidence>
<dbReference type="InterPro" id="IPR003594">
    <property type="entry name" value="HATPase_dom"/>
</dbReference>
<evidence type="ECO:0000313" key="11">
    <source>
        <dbReference type="Proteomes" id="UP001152872"/>
    </source>
</evidence>
<evidence type="ECO:0000259" key="9">
    <source>
        <dbReference type="PROSITE" id="PS50113"/>
    </source>
</evidence>